<keyword evidence="1" id="KW-0812">Transmembrane</keyword>
<proteinExistence type="predicted"/>
<gene>
    <name evidence="2" type="ORF">HNP98_000016</name>
</gene>
<feature type="transmembrane region" description="Helical" evidence="1">
    <location>
        <begin position="375"/>
        <end position="393"/>
    </location>
</feature>
<evidence type="ECO:0000313" key="2">
    <source>
        <dbReference type="EMBL" id="NRT17213.1"/>
    </source>
</evidence>
<dbReference type="Pfam" id="PF19528">
    <property type="entry name" value="DUF6056"/>
    <property type="match status" value="1"/>
</dbReference>
<sequence length="478" mass="51979">MDKRSLSQLFLVAALLFALLPFALLCRFNQPYLDDFAWATLFRTRGFWPAQSYLYHHINGRFVTAFLLTAGNPLSYGGPQTLGLANLAINALTLGSLWFGLRSLLQRAVRPFVALLLAGGLFLFFIAVIPDIHSSLYWFASQVTHHLTSLFLLLAPVSVARFHRAGPRAAKTGWLGLAAAGAFLTGGSSELVTLLLGWLLLAACGVSVARREGYHASVWAGLLVVLAGTAVFVVIAPSNVERLRPAMAGATGIAAKLAQFWQPHWLGKALLRLLLTPGVALIVACPLLLSPLAPAVVAVRPRGLQLPLVFSAGVLLGGVLLGALLMQLEVMGPDIASRCANVLLWWLLLGWLVACWAALPAAATPPKWPNRVVRYGIGALLLAFIAAPVRRAWREVLVEAPSWNRQCWQRYTLLQRLAGTTPHVKVQVPPIRDVVPHYVLIRGYDIANGYNSPYNRDMAAYFGVDSVRVDPKARNAAF</sequence>
<dbReference type="EMBL" id="JABSNP010000001">
    <property type="protein sequence ID" value="NRT17213.1"/>
    <property type="molecule type" value="Genomic_DNA"/>
</dbReference>
<comment type="caution">
    <text evidence="2">The sequence shown here is derived from an EMBL/GenBank/DDBJ whole genome shotgun (WGS) entry which is preliminary data.</text>
</comment>
<keyword evidence="1" id="KW-1133">Transmembrane helix</keyword>
<feature type="transmembrane region" description="Helical" evidence="1">
    <location>
        <begin position="174"/>
        <end position="201"/>
    </location>
</feature>
<dbReference type="InterPro" id="IPR045691">
    <property type="entry name" value="DUF6056"/>
</dbReference>
<evidence type="ECO:0008006" key="4">
    <source>
        <dbReference type="Google" id="ProtNLM"/>
    </source>
</evidence>
<organism evidence="2 3">
    <name type="scientific">Hymenobacter caeli</name>
    <dbReference type="NCBI Taxonomy" id="2735894"/>
    <lineage>
        <taxon>Bacteria</taxon>
        <taxon>Pseudomonadati</taxon>
        <taxon>Bacteroidota</taxon>
        <taxon>Cytophagia</taxon>
        <taxon>Cytophagales</taxon>
        <taxon>Hymenobacteraceae</taxon>
        <taxon>Hymenobacter</taxon>
    </lineage>
</organism>
<dbReference type="RefSeq" id="WP_380266130.1">
    <property type="nucleotide sequence ID" value="NZ_JBHTOE010000001.1"/>
</dbReference>
<keyword evidence="3" id="KW-1185">Reference proteome</keyword>
<name>A0ABX2FJC2_9BACT</name>
<feature type="transmembrane region" description="Helical" evidence="1">
    <location>
        <begin position="269"/>
        <end position="289"/>
    </location>
</feature>
<feature type="transmembrane region" description="Helical" evidence="1">
    <location>
        <begin position="112"/>
        <end position="130"/>
    </location>
</feature>
<feature type="transmembrane region" description="Helical" evidence="1">
    <location>
        <begin position="309"/>
        <end position="330"/>
    </location>
</feature>
<dbReference type="Proteomes" id="UP000779507">
    <property type="component" value="Unassembled WGS sequence"/>
</dbReference>
<feature type="transmembrane region" description="Helical" evidence="1">
    <location>
        <begin position="342"/>
        <end position="363"/>
    </location>
</feature>
<reference evidence="2 3" key="1">
    <citation type="submission" date="2020-05" db="EMBL/GenBank/DDBJ databases">
        <title>Genomic Encyclopedia of Type Strains, Phase IV (KMG-V): Genome sequencing to study the core and pangenomes of soil and plant-associated prokaryotes.</title>
        <authorList>
            <person name="Whitman W."/>
        </authorList>
    </citation>
    <scope>NUCLEOTIDE SEQUENCE [LARGE SCALE GENOMIC DNA]</scope>
    <source>
        <strain evidence="2 3">9A</strain>
    </source>
</reference>
<protein>
    <recommendedName>
        <fullName evidence="4">YfhO family protein</fullName>
    </recommendedName>
</protein>
<evidence type="ECO:0000256" key="1">
    <source>
        <dbReference type="SAM" id="Phobius"/>
    </source>
</evidence>
<evidence type="ECO:0000313" key="3">
    <source>
        <dbReference type="Proteomes" id="UP000779507"/>
    </source>
</evidence>
<accession>A0ABX2FJC2</accession>
<feature type="transmembrane region" description="Helical" evidence="1">
    <location>
        <begin position="213"/>
        <end position="235"/>
    </location>
</feature>
<keyword evidence="1" id="KW-0472">Membrane</keyword>
<feature type="transmembrane region" description="Helical" evidence="1">
    <location>
        <begin position="82"/>
        <end position="100"/>
    </location>
</feature>